<dbReference type="Gene3D" id="3.40.50.720">
    <property type="entry name" value="NAD(P)-binding Rossmann-like Domain"/>
    <property type="match status" value="1"/>
</dbReference>
<dbReference type="InterPro" id="IPR051164">
    <property type="entry name" value="NmrA-like_oxidored"/>
</dbReference>
<keyword evidence="2" id="KW-0521">NADP</keyword>
<dbReference type="PANTHER" id="PTHR42748:SF30">
    <property type="entry name" value="NMRA-LIKE DOMAIN-CONTAINING PROTEIN"/>
    <property type="match status" value="1"/>
</dbReference>
<name>A0AAI9X9B5_PENTH</name>
<evidence type="ECO:0000259" key="4">
    <source>
        <dbReference type="Pfam" id="PF05368"/>
    </source>
</evidence>
<dbReference type="Gene3D" id="3.90.25.10">
    <property type="entry name" value="UDP-galactose 4-epimerase, domain 1"/>
    <property type="match status" value="1"/>
</dbReference>
<comment type="similarity">
    <text evidence="1">Belongs to the NmrA-type oxidoreductase family.</text>
</comment>
<reference evidence="5" key="2">
    <citation type="journal article" date="2016" name="Fungal Biol.">
        <title>Ochratoxin A production by Penicillium thymicola.</title>
        <authorList>
            <person name="Nguyen H.D.T."/>
            <person name="McMullin D.R."/>
            <person name="Ponomareva E."/>
            <person name="Riley R."/>
            <person name="Pomraning K.R."/>
            <person name="Baker S.E."/>
            <person name="Seifert K.A."/>
        </authorList>
    </citation>
    <scope>NUCLEOTIDE SEQUENCE</scope>
    <source>
        <strain evidence="5">DAOM 180753</strain>
    </source>
</reference>
<evidence type="ECO:0000256" key="1">
    <source>
        <dbReference type="ARBA" id="ARBA00006328"/>
    </source>
</evidence>
<accession>A0AAI9X9B5</accession>
<comment type="caution">
    <text evidence="5">The sequence shown here is derived from an EMBL/GenBank/DDBJ whole genome shotgun (WGS) entry which is preliminary data.</text>
</comment>
<dbReference type="InterPro" id="IPR036291">
    <property type="entry name" value="NAD(P)-bd_dom_sf"/>
</dbReference>
<dbReference type="InterPro" id="IPR008030">
    <property type="entry name" value="NmrA-like"/>
</dbReference>
<protein>
    <recommendedName>
        <fullName evidence="4">NmrA-like domain-containing protein</fullName>
    </recommendedName>
</protein>
<dbReference type="Pfam" id="PF05368">
    <property type="entry name" value="NmrA"/>
    <property type="match status" value="1"/>
</dbReference>
<dbReference type="PANTHER" id="PTHR42748">
    <property type="entry name" value="NITROGEN METABOLITE REPRESSION PROTEIN NMRA FAMILY MEMBER"/>
    <property type="match status" value="1"/>
</dbReference>
<dbReference type="SUPFAM" id="SSF51735">
    <property type="entry name" value="NAD(P)-binding Rossmann-fold domains"/>
    <property type="match status" value="1"/>
</dbReference>
<dbReference type="CDD" id="cd05251">
    <property type="entry name" value="NmrA_like_SDR_a"/>
    <property type="match status" value="1"/>
</dbReference>
<keyword evidence="6" id="KW-1185">Reference proteome</keyword>
<gene>
    <name evidence="5" type="ORF">VN97_g5054</name>
</gene>
<dbReference type="GO" id="GO:0016491">
    <property type="term" value="F:oxidoreductase activity"/>
    <property type="evidence" value="ECO:0007669"/>
    <property type="project" value="UniProtKB-KW"/>
</dbReference>
<sequence>MTHELAPLKTVTVMGATGNQGGAVVRSLVQNKSFKVRGVTRDPSSKASRDLVALGVEVVKADGWKEEEITTAFAGSWAAFVNTNSDDPRFMDAEGPTEFELGKTIIDGIIKTATVEHLIYSSAVSTSAYSGGVVKAKTTEMKSEIERYAVNTGYFETFCPVFAGFYMELFASKDMARVFGGFPFFPDENGVTTLCTPRWGTEKDMPAGWIAVREDFGDIVHGVLTEPEKYHKKGVEALSDACSFPDVASCFQSVTGKKTQYVCHPSCETYGAEIEREHPAGLPSLEDTRGLFRFGQLSNAKYFGDLPTDTAVPARLKARAFEAMGKDPKEANLFTLKQWFENNFQIHK</sequence>
<dbReference type="AlphaFoldDB" id="A0AAI9X9B5"/>
<reference evidence="5" key="1">
    <citation type="submission" date="2015-06" db="EMBL/GenBank/DDBJ databases">
        <authorList>
            <person name="Nguyen H."/>
        </authorList>
    </citation>
    <scope>NUCLEOTIDE SEQUENCE</scope>
    <source>
        <strain evidence="5">DAOM 180753</strain>
    </source>
</reference>
<feature type="domain" description="NmrA-like" evidence="4">
    <location>
        <begin position="9"/>
        <end position="270"/>
    </location>
</feature>
<evidence type="ECO:0000256" key="2">
    <source>
        <dbReference type="ARBA" id="ARBA00022857"/>
    </source>
</evidence>
<organism evidence="5 6">
    <name type="scientific">Penicillium thymicola</name>
    <dbReference type="NCBI Taxonomy" id="293382"/>
    <lineage>
        <taxon>Eukaryota</taxon>
        <taxon>Fungi</taxon>
        <taxon>Dikarya</taxon>
        <taxon>Ascomycota</taxon>
        <taxon>Pezizomycotina</taxon>
        <taxon>Eurotiomycetes</taxon>
        <taxon>Eurotiomycetidae</taxon>
        <taxon>Eurotiales</taxon>
        <taxon>Aspergillaceae</taxon>
        <taxon>Penicillium</taxon>
    </lineage>
</organism>
<dbReference type="EMBL" id="LACB01000124">
    <property type="protein sequence ID" value="KAJ9488249.1"/>
    <property type="molecule type" value="Genomic_DNA"/>
</dbReference>
<evidence type="ECO:0000256" key="3">
    <source>
        <dbReference type="ARBA" id="ARBA00023002"/>
    </source>
</evidence>
<evidence type="ECO:0000313" key="6">
    <source>
        <dbReference type="Proteomes" id="UP001227192"/>
    </source>
</evidence>
<dbReference type="GO" id="GO:0005634">
    <property type="term" value="C:nucleus"/>
    <property type="evidence" value="ECO:0007669"/>
    <property type="project" value="TreeGrafter"/>
</dbReference>
<proteinExistence type="inferred from homology"/>
<evidence type="ECO:0000313" key="5">
    <source>
        <dbReference type="EMBL" id="KAJ9488249.1"/>
    </source>
</evidence>
<dbReference type="Proteomes" id="UP001227192">
    <property type="component" value="Unassembled WGS sequence"/>
</dbReference>
<keyword evidence="3" id="KW-0560">Oxidoreductase</keyword>